<protein>
    <recommendedName>
        <fullName evidence="2">C2H2-type domain-containing protein</fullName>
    </recommendedName>
</protein>
<evidence type="ECO:0000313" key="3">
    <source>
        <dbReference type="EMBL" id="KAK2552655.1"/>
    </source>
</evidence>
<evidence type="ECO:0000256" key="1">
    <source>
        <dbReference type="SAM" id="MobiDB-lite"/>
    </source>
</evidence>
<organism evidence="3 4">
    <name type="scientific">Acropora cervicornis</name>
    <name type="common">Staghorn coral</name>
    <dbReference type="NCBI Taxonomy" id="6130"/>
    <lineage>
        <taxon>Eukaryota</taxon>
        <taxon>Metazoa</taxon>
        <taxon>Cnidaria</taxon>
        <taxon>Anthozoa</taxon>
        <taxon>Hexacorallia</taxon>
        <taxon>Scleractinia</taxon>
        <taxon>Astrocoeniina</taxon>
        <taxon>Acroporidae</taxon>
        <taxon>Acropora</taxon>
    </lineage>
</organism>
<gene>
    <name evidence="3" type="ORF">P5673_026027</name>
</gene>
<dbReference type="EMBL" id="JARQWQ010000084">
    <property type="protein sequence ID" value="KAK2552655.1"/>
    <property type="molecule type" value="Genomic_DNA"/>
</dbReference>
<feature type="region of interest" description="Disordered" evidence="1">
    <location>
        <begin position="264"/>
        <end position="294"/>
    </location>
</feature>
<sequence length="843" mass="95685">HTKFLSSSFTCQVIVHYKSKTIVRELTSELKSLGIALSKPHSQSLHNTISRSAFKINKLQQSLVNRTCLALKKECQRLVKKKNSVLKLTSPQDLRDFSWSKLLKEWKKEAPTLFKVLRTVTTNDAKITAPLRPIIGTAGAILLKGRNSRMSAVQHLVGLYLFLGRTRKKGFSRLQKLGMSVNKITVNRKICEASHDYNEKLKSWKSAIEKKKRGICDTDEVSDRRRGRYGTGDGSESQLLALESSLTPSVSTSPTSCPLTLNSSCGTSSFSSESKSQEDITFREGTSSRNGGSIDYGLNGDNLDWVQRPSIYSSQRDTSSIHWFNLICYQNRVNDWELPDAQPIRPILDLPNSSFLPSIEEHSKLRNDFIILVSRILVKYCAFFKQFAQMVPNHIPHLFSKEMKQQSQVTPLGLLDKNENQSHEMLEILQYCNEYVPQCRRTAEDGEVEKKILHKVAFGGDHLTVERGVSAVASVADSDCPFERLEGLILKHEDFHCEMNVLQMIFDYMFKSSSAGDLGTLYQLKCKLNKKDVTDKVTKSYHGCEAFFSTVLDGYIAYAAMEYFGMPSPHENPSKSIPSRHTGSDAHFFKEVGKMVDTFILQKVQPETLLLEDASRKETTEQKPCYRCRYPGCDRTYIHEKRRDNHELSSHGMMIQEHIPVRSPPNPQNEDGIFNYAHNILKSGLLLRDFQDAIKEGDGARIEYIWKFLTLLFKGGVGRNVAIDQVMEHNIRETKDLMFAHGANLTFHSAQEYSRAASVIKDIAAHFDCENKVCKESSKHKRKTDEDVFIVVDTLKKIEALKEISGRTHKGIGSIPKDPISALDFNDLNVWLTKHKKNWVLLQ</sequence>
<feature type="domain" description="C2H2-type" evidence="2">
    <location>
        <begin position="628"/>
        <end position="651"/>
    </location>
</feature>
<dbReference type="AlphaFoldDB" id="A0AAD9Q1K4"/>
<evidence type="ECO:0000313" key="4">
    <source>
        <dbReference type="Proteomes" id="UP001249851"/>
    </source>
</evidence>
<comment type="caution">
    <text evidence="3">The sequence shown here is derived from an EMBL/GenBank/DDBJ whole genome shotgun (WGS) entry which is preliminary data.</text>
</comment>
<dbReference type="InterPro" id="IPR046496">
    <property type="entry name" value="DUF6589"/>
</dbReference>
<dbReference type="Pfam" id="PF20231">
    <property type="entry name" value="DUF6589"/>
    <property type="match status" value="1"/>
</dbReference>
<dbReference type="InterPro" id="IPR013087">
    <property type="entry name" value="Znf_C2H2_type"/>
</dbReference>
<feature type="non-terminal residue" evidence="3">
    <location>
        <position position="843"/>
    </location>
</feature>
<feature type="compositionally biased region" description="Low complexity" evidence="1">
    <location>
        <begin position="264"/>
        <end position="274"/>
    </location>
</feature>
<reference evidence="3" key="2">
    <citation type="journal article" date="2023" name="Science">
        <title>Genomic signatures of disease resistance in endangered staghorn corals.</title>
        <authorList>
            <person name="Vollmer S.V."/>
            <person name="Selwyn J.D."/>
            <person name="Despard B.A."/>
            <person name="Roesel C.L."/>
        </authorList>
    </citation>
    <scope>NUCLEOTIDE SEQUENCE</scope>
    <source>
        <strain evidence="3">K2</strain>
    </source>
</reference>
<dbReference type="Proteomes" id="UP001249851">
    <property type="component" value="Unassembled WGS sequence"/>
</dbReference>
<keyword evidence="4" id="KW-1185">Reference proteome</keyword>
<proteinExistence type="predicted"/>
<accession>A0AAD9Q1K4</accession>
<name>A0AAD9Q1K4_ACRCE</name>
<evidence type="ECO:0000259" key="2">
    <source>
        <dbReference type="PROSITE" id="PS00028"/>
    </source>
</evidence>
<dbReference type="PROSITE" id="PS00028">
    <property type="entry name" value="ZINC_FINGER_C2H2_1"/>
    <property type="match status" value="1"/>
</dbReference>
<reference evidence="3" key="1">
    <citation type="journal article" date="2023" name="G3 (Bethesda)">
        <title>Whole genome assembly and annotation of the endangered Caribbean coral Acropora cervicornis.</title>
        <authorList>
            <person name="Selwyn J.D."/>
            <person name="Vollmer S.V."/>
        </authorList>
    </citation>
    <scope>NUCLEOTIDE SEQUENCE</scope>
    <source>
        <strain evidence="3">K2</strain>
    </source>
</reference>